<dbReference type="PANTHER" id="PTHR13789">
    <property type="entry name" value="MONOOXYGENASE"/>
    <property type="match status" value="1"/>
</dbReference>
<evidence type="ECO:0000313" key="4">
    <source>
        <dbReference type="EMBL" id="KAF7373675.1"/>
    </source>
</evidence>
<dbReference type="Proteomes" id="UP000623467">
    <property type="component" value="Unassembled WGS sequence"/>
</dbReference>
<comment type="similarity">
    <text evidence="1">Belongs to the paxM FAD-dependent monooxygenase family.</text>
</comment>
<comment type="caution">
    <text evidence="4">The sequence shown here is derived from an EMBL/GenBank/DDBJ whole genome shotgun (WGS) entry which is preliminary data.</text>
</comment>
<sequence length="180" mass="19303">MVNADEIGAGIGLPPNAVRILKQLACDLKELDCVAYEGVVTFFLNGTEGLPQTLDKIPERFGEAWFLCHRVDLHAALKRLAFSKEPGTEGHGPPAILHLGKKVVDYNSTSGTITLDGGIIQRADLIIAADGIHSACRTILLGDIGRPTPSAIAAYRWMVDTTIIKQHPELDWVTAGPSGP</sequence>
<dbReference type="InterPro" id="IPR036188">
    <property type="entry name" value="FAD/NAD-bd_sf"/>
</dbReference>
<evidence type="ECO:0000256" key="3">
    <source>
        <dbReference type="ARBA" id="ARBA00023033"/>
    </source>
</evidence>
<reference evidence="4" key="1">
    <citation type="submission" date="2020-05" db="EMBL/GenBank/DDBJ databases">
        <title>Mycena genomes resolve the evolution of fungal bioluminescence.</title>
        <authorList>
            <person name="Tsai I.J."/>
        </authorList>
    </citation>
    <scope>NUCLEOTIDE SEQUENCE</scope>
    <source>
        <strain evidence="4">160909Yilan</strain>
    </source>
</reference>
<protein>
    <submittedName>
        <fullName evidence="4">FAD/NAD(P)-binding domain-containing protein</fullName>
    </submittedName>
</protein>
<evidence type="ECO:0000256" key="2">
    <source>
        <dbReference type="ARBA" id="ARBA00023002"/>
    </source>
</evidence>
<dbReference type="GO" id="GO:0004497">
    <property type="term" value="F:monooxygenase activity"/>
    <property type="evidence" value="ECO:0007669"/>
    <property type="project" value="UniProtKB-KW"/>
</dbReference>
<gene>
    <name evidence="4" type="ORF">MSAN_00578500</name>
</gene>
<keyword evidence="2" id="KW-0560">Oxidoreductase</keyword>
<dbReference type="PANTHER" id="PTHR13789:SF314">
    <property type="entry name" value="FAD-BINDING DOMAIN-CONTAINING PROTEIN"/>
    <property type="match status" value="1"/>
</dbReference>
<keyword evidence="5" id="KW-1185">Reference proteome</keyword>
<accession>A0A8H7DGN8</accession>
<proteinExistence type="inferred from homology"/>
<dbReference type="AlphaFoldDB" id="A0A8H7DGN8"/>
<dbReference type="OrthoDB" id="9993796at2759"/>
<evidence type="ECO:0000256" key="1">
    <source>
        <dbReference type="ARBA" id="ARBA00007992"/>
    </source>
</evidence>
<keyword evidence="3" id="KW-0503">Monooxygenase</keyword>
<evidence type="ECO:0000313" key="5">
    <source>
        <dbReference type="Proteomes" id="UP000623467"/>
    </source>
</evidence>
<dbReference type="SUPFAM" id="SSF51905">
    <property type="entry name" value="FAD/NAD(P)-binding domain"/>
    <property type="match status" value="1"/>
</dbReference>
<dbReference type="Gene3D" id="3.50.50.60">
    <property type="entry name" value="FAD/NAD(P)-binding domain"/>
    <property type="match status" value="1"/>
</dbReference>
<name>A0A8H7DGN8_9AGAR</name>
<dbReference type="EMBL" id="JACAZH010000003">
    <property type="protein sequence ID" value="KAF7373675.1"/>
    <property type="molecule type" value="Genomic_DNA"/>
</dbReference>
<organism evidence="4 5">
    <name type="scientific">Mycena sanguinolenta</name>
    <dbReference type="NCBI Taxonomy" id="230812"/>
    <lineage>
        <taxon>Eukaryota</taxon>
        <taxon>Fungi</taxon>
        <taxon>Dikarya</taxon>
        <taxon>Basidiomycota</taxon>
        <taxon>Agaricomycotina</taxon>
        <taxon>Agaricomycetes</taxon>
        <taxon>Agaricomycetidae</taxon>
        <taxon>Agaricales</taxon>
        <taxon>Marasmiineae</taxon>
        <taxon>Mycenaceae</taxon>
        <taxon>Mycena</taxon>
    </lineage>
</organism>
<dbReference type="InterPro" id="IPR050493">
    <property type="entry name" value="FAD-dep_Monooxygenase_BioMet"/>
</dbReference>